<evidence type="ECO:0000313" key="4">
    <source>
        <dbReference type="Proteomes" id="UP000739538"/>
    </source>
</evidence>
<sequence>MAGQRAASAFLRLFLPEQCPGCHSRVAEPGPCSPCAEEIQRLLALPVPFVAGELSGFAAGPYRGVWKSVVLAYKKDPVPGVANLAHRVMLELVRNALGPGELQERVVCEGEGGVPVPFAAQPVPRVVVPVPMARVRRREKGWNPPEHLAVRLAADLGWPVAPDILERVHYRGTLASSDKDERARRLSGAIRLRKDSPETLSARAAAAARVAGTARTAEATRTGKRGWLGSGAEVDRAVGPEENERSSLAEDAWPVRALLVDDVVTTGATLGACRDALFEAGFYDVVCVTLARTE</sequence>
<evidence type="ECO:0000256" key="2">
    <source>
        <dbReference type="SAM" id="MobiDB-lite"/>
    </source>
</evidence>
<dbReference type="InterPro" id="IPR029057">
    <property type="entry name" value="PRTase-like"/>
</dbReference>
<comment type="similarity">
    <text evidence="1">Belongs to the ComF/GntX family.</text>
</comment>
<feature type="region of interest" description="Disordered" evidence="2">
    <location>
        <begin position="220"/>
        <end position="246"/>
    </location>
</feature>
<dbReference type="Gene3D" id="3.40.50.2020">
    <property type="match status" value="1"/>
</dbReference>
<feature type="compositionally biased region" description="Basic and acidic residues" evidence="2">
    <location>
        <begin position="233"/>
        <end position="246"/>
    </location>
</feature>
<dbReference type="AlphaFoldDB" id="A0A956NDC0"/>
<dbReference type="Proteomes" id="UP000739538">
    <property type="component" value="Unassembled WGS sequence"/>
</dbReference>
<proteinExistence type="inferred from homology"/>
<accession>A0A956NDC0</accession>
<comment type="caution">
    <text evidence="3">The sequence shown here is derived from an EMBL/GenBank/DDBJ whole genome shotgun (WGS) entry which is preliminary data.</text>
</comment>
<evidence type="ECO:0000256" key="1">
    <source>
        <dbReference type="ARBA" id="ARBA00008007"/>
    </source>
</evidence>
<reference evidence="3" key="2">
    <citation type="journal article" date="2021" name="Microbiome">
        <title>Successional dynamics and alternative stable states in a saline activated sludge microbial community over 9 years.</title>
        <authorList>
            <person name="Wang Y."/>
            <person name="Ye J."/>
            <person name="Ju F."/>
            <person name="Liu L."/>
            <person name="Boyd J.A."/>
            <person name="Deng Y."/>
            <person name="Parks D.H."/>
            <person name="Jiang X."/>
            <person name="Yin X."/>
            <person name="Woodcroft B.J."/>
            <person name="Tyson G.W."/>
            <person name="Hugenholtz P."/>
            <person name="Polz M.F."/>
            <person name="Zhang T."/>
        </authorList>
    </citation>
    <scope>NUCLEOTIDE SEQUENCE</scope>
    <source>
        <strain evidence="3">HKST-UBA02</strain>
    </source>
</reference>
<organism evidence="3 4">
    <name type="scientific">Eiseniibacteriota bacterium</name>
    <dbReference type="NCBI Taxonomy" id="2212470"/>
    <lineage>
        <taxon>Bacteria</taxon>
        <taxon>Candidatus Eiseniibacteriota</taxon>
    </lineage>
</organism>
<protein>
    <submittedName>
        <fullName evidence="3">ComF family protein</fullName>
    </submittedName>
</protein>
<dbReference type="PANTHER" id="PTHR47505:SF1">
    <property type="entry name" value="DNA UTILIZATION PROTEIN YHGH"/>
    <property type="match status" value="1"/>
</dbReference>
<dbReference type="CDD" id="cd06223">
    <property type="entry name" value="PRTases_typeI"/>
    <property type="match status" value="1"/>
</dbReference>
<reference evidence="3" key="1">
    <citation type="submission" date="2020-04" db="EMBL/GenBank/DDBJ databases">
        <authorList>
            <person name="Zhang T."/>
        </authorList>
    </citation>
    <scope>NUCLEOTIDE SEQUENCE</scope>
    <source>
        <strain evidence="3">HKST-UBA02</strain>
    </source>
</reference>
<dbReference type="PANTHER" id="PTHR47505">
    <property type="entry name" value="DNA UTILIZATION PROTEIN YHGH"/>
    <property type="match status" value="1"/>
</dbReference>
<dbReference type="InterPro" id="IPR000836">
    <property type="entry name" value="PRTase_dom"/>
</dbReference>
<gene>
    <name evidence="3" type="ORF">KDA27_14075</name>
</gene>
<evidence type="ECO:0000313" key="3">
    <source>
        <dbReference type="EMBL" id="MCA9756928.1"/>
    </source>
</evidence>
<dbReference type="EMBL" id="JAGQHS010000073">
    <property type="protein sequence ID" value="MCA9756928.1"/>
    <property type="molecule type" value="Genomic_DNA"/>
</dbReference>
<dbReference type="InterPro" id="IPR051910">
    <property type="entry name" value="ComF/GntX_DNA_util-trans"/>
</dbReference>
<dbReference type="SUPFAM" id="SSF53271">
    <property type="entry name" value="PRTase-like"/>
    <property type="match status" value="1"/>
</dbReference>
<name>A0A956NDC0_UNCEI</name>